<feature type="region of interest" description="Disordered" evidence="1">
    <location>
        <begin position="212"/>
        <end position="236"/>
    </location>
</feature>
<evidence type="ECO:0000256" key="1">
    <source>
        <dbReference type="SAM" id="MobiDB-lite"/>
    </source>
</evidence>
<evidence type="ECO:0000313" key="2">
    <source>
        <dbReference type="EMBL" id="CAD7226241.1"/>
    </source>
</evidence>
<accession>A0A7R8ZNW6</accession>
<proteinExistence type="predicted"/>
<name>A0A7R8ZNW6_9CRUS</name>
<feature type="compositionally biased region" description="Basic and acidic residues" evidence="1">
    <location>
        <begin position="220"/>
        <end position="236"/>
    </location>
</feature>
<gene>
    <name evidence="2" type="ORF">CTOB1V02_LOCUS4164</name>
</gene>
<organism evidence="2">
    <name type="scientific">Cyprideis torosa</name>
    <dbReference type="NCBI Taxonomy" id="163714"/>
    <lineage>
        <taxon>Eukaryota</taxon>
        <taxon>Metazoa</taxon>
        <taxon>Ecdysozoa</taxon>
        <taxon>Arthropoda</taxon>
        <taxon>Crustacea</taxon>
        <taxon>Oligostraca</taxon>
        <taxon>Ostracoda</taxon>
        <taxon>Podocopa</taxon>
        <taxon>Podocopida</taxon>
        <taxon>Cytherocopina</taxon>
        <taxon>Cytheroidea</taxon>
        <taxon>Cytherideidae</taxon>
        <taxon>Cyprideis</taxon>
    </lineage>
</organism>
<dbReference type="AlphaFoldDB" id="A0A7R8ZNW6"/>
<reference evidence="2" key="1">
    <citation type="submission" date="2020-11" db="EMBL/GenBank/DDBJ databases">
        <authorList>
            <person name="Tran Van P."/>
        </authorList>
    </citation>
    <scope>NUCLEOTIDE SEQUENCE</scope>
</reference>
<dbReference type="EMBL" id="OB660783">
    <property type="protein sequence ID" value="CAD7226241.1"/>
    <property type="molecule type" value="Genomic_DNA"/>
</dbReference>
<sequence length="236" mass="26908">MVHSSRPLRGFESLHLLENIAVHQRIRVKNLDFIWDLKSSYRMRKELWTEKSCWDLGWLGRALGTKRVRVTVTPNNPVLFWYRDVSLAGDAAVLGARQAIHQDRREVTQRKADIIDLTDIRTAVDPLASGSPSSVDALNQRQRNGNDLIQYRKATWRGRPSRSSGVTMDAVDTCRLCLSTGRQGEPYALCTDETYHSGTCSYFVMGKKFSKSGVQRKKAHSNERKKAHSNESKRMD</sequence>
<protein>
    <submittedName>
        <fullName evidence="2">Uncharacterized protein</fullName>
    </submittedName>
</protein>